<reference evidence="2" key="1">
    <citation type="submission" date="2022-07" db="EMBL/GenBank/DDBJ databases">
        <title>Genome Sequence of Xylaria arbuscula.</title>
        <authorList>
            <person name="Buettner E."/>
        </authorList>
    </citation>
    <scope>NUCLEOTIDE SEQUENCE</scope>
    <source>
        <strain evidence="2">VT107</strain>
    </source>
</reference>
<dbReference type="EMBL" id="JANPWZ010000011">
    <property type="protein sequence ID" value="KAJ3580374.1"/>
    <property type="molecule type" value="Genomic_DNA"/>
</dbReference>
<keyword evidence="1" id="KW-0812">Transmembrane</keyword>
<comment type="caution">
    <text evidence="2">The sequence shown here is derived from an EMBL/GenBank/DDBJ whole genome shotgun (WGS) entry which is preliminary data.</text>
</comment>
<accession>A0A9W8TS77</accession>
<sequence length="133" mass="15276">MSNTTSNGEIQISQSTQVVNFYSHTHQKLIQFIMENTASVCTLRKETNKLGSKRAPGARTARCKRWLRHIGAGIVLPPHLWDSYNEIMEQQESERAPAPQATKKSKRLLHHFFTGFALSPVWWQAYNDMCLDM</sequence>
<dbReference type="Proteomes" id="UP001148614">
    <property type="component" value="Unassembled WGS sequence"/>
</dbReference>
<evidence type="ECO:0000313" key="3">
    <source>
        <dbReference type="Proteomes" id="UP001148614"/>
    </source>
</evidence>
<organism evidence="2 3">
    <name type="scientific">Xylaria arbuscula</name>
    <dbReference type="NCBI Taxonomy" id="114810"/>
    <lineage>
        <taxon>Eukaryota</taxon>
        <taxon>Fungi</taxon>
        <taxon>Dikarya</taxon>
        <taxon>Ascomycota</taxon>
        <taxon>Pezizomycotina</taxon>
        <taxon>Sordariomycetes</taxon>
        <taxon>Xylariomycetidae</taxon>
        <taxon>Xylariales</taxon>
        <taxon>Xylariaceae</taxon>
        <taxon>Xylaria</taxon>
    </lineage>
</organism>
<protein>
    <submittedName>
        <fullName evidence="2">Uncharacterized protein</fullName>
    </submittedName>
</protein>
<evidence type="ECO:0000256" key="1">
    <source>
        <dbReference type="SAM" id="Phobius"/>
    </source>
</evidence>
<dbReference type="AlphaFoldDB" id="A0A9W8TS77"/>
<keyword evidence="3" id="KW-1185">Reference proteome</keyword>
<evidence type="ECO:0000313" key="2">
    <source>
        <dbReference type="EMBL" id="KAJ3580374.1"/>
    </source>
</evidence>
<feature type="transmembrane region" description="Helical" evidence="1">
    <location>
        <begin position="108"/>
        <end position="126"/>
    </location>
</feature>
<keyword evidence="1" id="KW-0472">Membrane</keyword>
<proteinExistence type="predicted"/>
<name>A0A9W8TS77_9PEZI</name>
<keyword evidence="1" id="KW-1133">Transmembrane helix</keyword>
<gene>
    <name evidence="2" type="ORF">NPX13_g186</name>
</gene>